<dbReference type="GO" id="GO:0008270">
    <property type="term" value="F:zinc ion binding"/>
    <property type="evidence" value="ECO:0007669"/>
    <property type="project" value="UniProtKB-KW"/>
</dbReference>
<proteinExistence type="predicted"/>
<evidence type="ECO:0000256" key="8">
    <source>
        <dbReference type="ARBA" id="ARBA00039660"/>
    </source>
</evidence>
<dbReference type="GO" id="GO:0005737">
    <property type="term" value="C:cytoplasm"/>
    <property type="evidence" value="ECO:0007669"/>
    <property type="project" value="UniProtKB-SubCell"/>
</dbReference>
<dbReference type="Pfam" id="PF02008">
    <property type="entry name" value="zf-CXXC"/>
    <property type="match status" value="1"/>
</dbReference>
<keyword evidence="13" id="KW-1185">Reference proteome</keyword>
<feature type="compositionally biased region" description="Polar residues" evidence="10">
    <location>
        <begin position="189"/>
        <end position="198"/>
    </location>
</feature>
<dbReference type="InterPro" id="IPR040388">
    <property type="entry name" value="CXXC4/CXXC5"/>
</dbReference>
<dbReference type="EMBL" id="CAUIWU010000006">
    <property type="protein sequence ID" value="CAJ1048414.1"/>
    <property type="molecule type" value="Genomic_DNA"/>
</dbReference>
<dbReference type="PANTHER" id="PTHR13419">
    <property type="entry name" value="ZINC FINGER-CONTAINING"/>
    <property type="match status" value="1"/>
</dbReference>
<evidence type="ECO:0000256" key="2">
    <source>
        <dbReference type="ARBA" id="ARBA00022490"/>
    </source>
</evidence>
<organism evidence="12 13">
    <name type="scientific">Xyrichtys novacula</name>
    <name type="common">Pearly razorfish</name>
    <name type="synonym">Hemipteronotus novacula</name>
    <dbReference type="NCBI Taxonomy" id="13765"/>
    <lineage>
        <taxon>Eukaryota</taxon>
        <taxon>Metazoa</taxon>
        <taxon>Chordata</taxon>
        <taxon>Craniata</taxon>
        <taxon>Vertebrata</taxon>
        <taxon>Euteleostomi</taxon>
        <taxon>Actinopterygii</taxon>
        <taxon>Neopterygii</taxon>
        <taxon>Teleostei</taxon>
        <taxon>Neoteleostei</taxon>
        <taxon>Acanthomorphata</taxon>
        <taxon>Eupercaria</taxon>
        <taxon>Labriformes</taxon>
        <taxon>Labridae</taxon>
        <taxon>Xyrichtys</taxon>
    </lineage>
</organism>
<dbReference type="PANTHER" id="PTHR13419:SF1">
    <property type="entry name" value="CXXC-TYPE ZINC FINGER PROTEIN 4"/>
    <property type="match status" value="1"/>
</dbReference>
<accession>A0AAV1EI52</accession>
<dbReference type="AlphaFoldDB" id="A0AAV1EI52"/>
<feature type="compositionally biased region" description="Low complexity" evidence="10">
    <location>
        <begin position="335"/>
        <end position="364"/>
    </location>
</feature>
<evidence type="ECO:0000313" key="13">
    <source>
        <dbReference type="Proteomes" id="UP001178508"/>
    </source>
</evidence>
<keyword evidence="4" id="KW-0479">Metal-binding</keyword>
<sequence>MAEGTSYGLLLPPLLLLPPPLLLTTLLPLLLLLLLLLFLLAGSSDTCPSIRSNLSVCRSSAPAHHHPNHHAYGGQGQVSGLAPMLDYSSEMDRYRSSIATFYKTNVNMNVTNFPQSAKLAARLAAAAPIFPPTAARLGAMATAPWGCHENVNMNHPAAMFWGRPKPMATAATHHHHHHHPTATAGHMTSSHSHGNSMHQGGGVSGGGGNAGSNEGGGAEKHGHTAPSLPPTQSSHHHPMAPSNGNFLPGYGGSTDCGVMNKQGHAHPEMMGLSESGSCNGGGVMGSGFLGGLGLPPGVIVMAMGSAGGGIADAGSAFQMTGSQRALTDCQQHTNSSPCPSSSPSSSGVTAGGVALSTSTSSSSGAVAKRKRKRCGVCGPCRRLINCGVCSSCRNRKTGHQICKFRKCEELKKKPGGGGGVLERPPSVPTGEAFRWFF</sequence>
<evidence type="ECO:0000256" key="4">
    <source>
        <dbReference type="ARBA" id="ARBA00022723"/>
    </source>
</evidence>
<evidence type="ECO:0000256" key="9">
    <source>
        <dbReference type="PROSITE-ProRule" id="PRU00509"/>
    </source>
</evidence>
<dbReference type="GO" id="GO:0008327">
    <property type="term" value="F:methyl-CpG binding"/>
    <property type="evidence" value="ECO:0007669"/>
    <property type="project" value="TreeGrafter"/>
</dbReference>
<keyword evidence="5 9" id="KW-0863">Zinc-finger</keyword>
<name>A0AAV1EI52_XYRNO</name>
<reference evidence="12" key="1">
    <citation type="submission" date="2023-08" db="EMBL/GenBank/DDBJ databases">
        <authorList>
            <person name="Alioto T."/>
            <person name="Alioto T."/>
            <person name="Gomez Garrido J."/>
        </authorList>
    </citation>
    <scope>NUCLEOTIDE SEQUENCE</scope>
</reference>
<dbReference type="GO" id="GO:0016055">
    <property type="term" value="P:Wnt signaling pathway"/>
    <property type="evidence" value="ECO:0007669"/>
    <property type="project" value="UniProtKB-KW"/>
</dbReference>
<gene>
    <name evidence="12" type="ORF">XNOV1_A000371</name>
</gene>
<evidence type="ECO:0000313" key="12">
    <source>
        <dbReference type="EMBL" id="CAJ1048414.1"/>
    </source>
</evidence>
<evidence type="ECO:0000256" key="7">
    <source>
        <dbReference type="ARBA" id="ARBA00023125"/>
    </source>
</evidence>
<dbReference type="PROSITE" id="PS51058">
    <property type="entry name" value="ZF_CXXC"/>
    <property type="match status" value="1"/>
</dbReference>
<feature type="region of interest" description="Disordered" evidence="10">
    <location>
        <begin position="168"/>
        <end position="243"/>
    </location>
</feature>
<evidence type="ECO:0000256" key="10">
    <source>
        <dbReference type="SAM" id="MobiDB-lite"/>
    </source>
</evidence>
<evidence type="ECO:0000256" key="3">
    <source>
        <dbReference type="ARBA" id="ARBA00022687"/>
    </source>
</evidence>
<evidence type="ECO:0000256" key="5">
    <source>
        <dbReference type="ARBA" id="ARBA00022771"/>
    </source>
</evidence>
<dbReference type="GO" id="GO:0005634">
    <property type="term" value="C:nucleus"/>
    <property type="evidence" value="ECO:0007669"/>
    <property type="project" value="TreeGrafter"/>
</dbReference>
<keyword evidence="6" id="KW-0862">Zinc</keyword>
<evidence type="ECO:0000256" key="6">
    <source>
        <dbReference type="ARBA" id="ARBA00022833"/>
    </source>
</evidence>
<evidence type="ECO:0000256" key="1">
    <source>
        <dbReference type="ARBA" id="ARBA00004496"/>
    </source>
</evidence>
<feature type="compositionally biased region" description="Gly residues" evidence="10">
    <location>
        <begin position="199"/>
        <end position="216"/>
    </location>
</feature>
<keyword evidence="3" id="KW-0879">Wnt signaling pathway</keyword>
<keyword evidence="2" id="KW-0963">Cytoplasm</keyword>
<keyword evidence="7" id="KW-0238">DNA-binding</keyword>
<protein>
    <recommendedName>
        <fullName evidence="8">CXXC-type zinc finger protein 4</fullName>
    </recommendedName>
</protein>
<comment type="caution">
    <text evidence="12">The sequence shown here is derived from an EMBL/GenBank/DDBJ whole genome shotgun (WGS) entry which is preliminary data.</text>
</comment>
<feature type="domain" description="CXXC-type" evidence="11">
    <location>
        <begin position="367"/>
        <end position="408"/>
    </location>
</feature>
<evidence type="ECO:0000259" key="11">
    <source>
        <dbReference type="PROSITE" id="PS51058"/>
    </source>
</evidence>
<dbReference type="Proteomes" id="UP001178508">
    <property type="component" value="Unassembled WGS sequence"/>
</dbReference>
<comment type="subcellular location">
    <subcellularLocation>
        <location evidence="1">Cytoplasm</location>
    </subcellularLocation>
</comment>
<feature type="region of interest" description="Disordered" evidence="10">
    <location>
        <begin position="329"/>
        <end position="364"/>
    </location>
</feature>
<dbReference type="InterPro" id="IPR002857">
    <property type="entry name" value="Znf_CXXC"/>
</dbReference>